<dbReference type="GO" id="GO:0000387">
    <property type="term" value="P:spliceosomal snRNP assembly"/>
    <property type="evidence" value="ECO:0000318"/>
    <property type="project" value="GO_Central"/>
</dbReference>
<keyword evidence="5" id="KW-1185">Reference proteome</keyword>
<dbReference type="Gene3D" id="1.25.10.10">
    <property type="entry name" value="Leucine-rich Repeat Variant"/>
    <property type="match status" value="1"/>
</dbReference>
<comment type="caution">
    <text evidence="4">The sequence shown here is derived from an EMBL/GenBank/DDBJ whole genome shotgun (WGS) entry which is preliminary data.</text>
</comment>
<name>A0A0K9NKT7_ZOSMR</name>
<reference evidence="5" key="1">
    <citation type="journal article" date="2016" name="Nature">
        <title>The genome of the seagrass Zostera marina reveals angiosperm adaptation to the sea.</title>
        <authorList>
            <person name="Olsen J.L."/>
            <person name="Rouze P."/>
            <person name="Verhelst B."/>
            <person name="Lin Y.-C."/>
            <person name="Bayer T."/>
            <person name="Collen J."/>
            <person name="Dattolo E."/>
            <person name="De Paoli E."/>
            <person name="Dittami S."/>
            <person name="Maumus F."/>
            <person name="Michel G."/>
            <person name="Kersting A."/>
            <person name="Lauritano C."/>
            <person name="Lohaus R."/>
            <person name="Toepel M."/>
            <person name="Tonon T."/>
            <person name="Vanneste K."/>
            <person name="Amirebrahimi M."/>
            <person name="Brakel J."/>
            <person name="Bostroem C."/>
            <person name="Chovatia M."/>
            <person name="Grimwood J."/>
            <person name="Jenkins J.W."/>
            <person name="Jueterbock A."/>
            <person name="Mraz A."/>
            <person name="Stam W.T."/>
            <person name="Tice H."/>
            <person name="Bornberg-Bauer E."/>
            <person name="Green P.J."/>
            <person name="Pearson G.A."/>
            <person name="Procaccini G."/>
            <person name="Duarte C.M."/>
            <person name="Schmutz J."/>
            <person name="Reusch T.B.H."/>
            <person name="Van de Peer Y."/>
        </authorList>
    </citation>
    <scope>NUCLEOTIDE SEQUENCE [LARGE SCALE GENOMIC DNA]</scope>
    <source>
        <strain evidence="5">cv. Finnish</strain>
    </source>
</reference>
<proteinExistence type="predicted"/>
<dbReference type="SUPFAM" id="SSF48371">
    <property type="entry name" value="ARM repeat"/>
    <property type="match status" value="1"/>
</dbReference>
<dbReference type="InterPro" id="IPR033337">
    <property type="entry name" value="TORTIFOLIA1/SINE1-2"/>
</dbReference>
<dbReference type="InterPro" id="IPR011989">
    <property type="entry name" value="ARM-like"/>
</dbReference>
<feature type="compositionally biased region" description="Low complexity" evidence="1">
    <location>
        <begin position="372"/>
        <end position="387"/>
    </location>
</feature>
<dbReference type="Pfam" id="PF24714">
    <property type="entry name" value="TOR1L1_N"/>
    <property type="match status" value="1"/>
</dbReference>
<feature type="compositionally biased region" description="Polar residues" evidence="1">
    <location>
        <begin position="323"/>
        <end position="334"/>
    </location>
</feature>
<dbReference type="Proteomes" id="UP000036987">
    <property type="component" value="Unassembled WGS sequence"/>
</dbReference>
<dbReference type="OrthoDB" id="611190at2759"/>
<protein>
    <submittedName>
        <fullName evidence="4">ARM repeat-containing protein</fullName>
    </submittedName>
</protein>
<gene>
    <name evidence="4" type="ORF">ZOSMA_88G00470</name>
</gene>
<organism evidence="4 5">
    <name type="scientific">Zostera marina</name>
    <name type="common">Eelgrass</name>
    <dbReference type="NCBI Taxonomy" id="29655"/>
    <lineage>
        <taxon>Eukaryota</taxon>
        <taxon>Viridiplantae</taxon>
        <taxon>Streptophyta</taxon>
        <taxon>Embryophyta</taxon>
        <taxon>Tracheophyta</taxon>
        <taxon>Spermatophyta</taxon>
        <taxon>Magnoliopsida</taxon>
        <taxon>Liliopsida</taxon>
        <taxon>Zosteraceae</taxon>
        <taxon>Zostera</taxon>
    </lineage>
</organism>
<dbReference type="GO" id="GO:0032797">
    <property type="term" value="C:SMN complex"/>
    <property type="evidence" value="ECO:0000318"/>
    <property type="project" value="GO_Central"/>
</dbReference>
<sequence>MVIITSLSPFVRQELQNLDKDPDTRKNAIKALKSCVKTLDSNSIPIFTAGVSMTKDLGSFNGEYTISLFEVLARNHGRKIVPQIDNVMATIIQTLLKSAGSFPLHQACAKVVPAISRYGIEPSMTQDEKTKIISSLCHPLSDSLMGSSEILASGAALCLTALVESDNWRFASNHTINELCLKLTGALQEKLTQTNAHMGLVMALAKHNSFIVDGYARSLLRSGLEVLAVGIADGNSQKRFSAIQMINFLMKCVDHRSIWTELPNVADAMEKCQTDSMAFVKGAAFEALQTSKMLELAQKEPSWLASPESQTIDSFSRDEEASSPLSTHNGSSSFDKIRRTNRRLWNHNSEGCIDVSLKDGLFSASVSSSNSIQQLTSNESPESSNSSKAQSEDFSGFIKSEHLQPSTPSPPRQNSNISIDDVKIYSTPRRLIRSLQNSSESDCNCCSSIENSNHHHHTTKTPEYEVNEDEFGYSYNMKCCAGRIDSAEDMDMMVVSDKSESVSSNDDAEVRRNEKNEDQAVNIINSSKMGRSFAASSLVFYIALIIPVIAAVLFMWNNGEEGLSGFDVVVPT</sequence>
<keyword evidence="2" id="KW-1133">Transmembrane helix</keyword>
<feature type="transmembrane region" description="Helical" evidence="2">
    <location>
        <begin position="538"/>
        <end position="556"/>
    </location>
</feature>
<dbReference type="AlphaFoldDB" id="A0A0K9NKT7"/>
<dbReference type="InterPro" id="IPR057600">
    <property type="entry name" value="TORTIFOLIA1/SINE1-2_N"/>
</dbReference>
<dbReference type="PANTHER" id="PTHR31355">
    <property type="entry name" value="MICROTUBULE-ASSOCIATED PROTEIN TORTIFOLIA1"/>
    <property type="match status" value="1"/>
</dbReference>
<feature type="region of interest" description="Disordered" evidence="1">
    <location>
        <begin position="299"/>
        <end position="334"/>
    </location>
</feature>
<evidence type="ECO:0000313" key="5">
    <source>
        <dbReference type="Proteomes" id="UP000036987"/>
    </source>
</evidence>
<accession>A0A0K9NKT7</accession>
<dbReference type="OMA" id="WINSQEE"/>
<dbReference type="InterPro" id="IPR016024">
    <property type="entry name" value="ARM-type_fold"/>
</dbReference>
<feature type="domain" description="TORTIFOLIA1/SINE1-2 N-terminal" evidence="3">
    <location>
        <begin position="20"/>
        <end position="291"/>
    </location>
</feature>
<evidence type="ECO:0000259" key="3">
    <source>
        <dbReference type="Pfam" id="PF24714"/>
    </source>
</evidence>
<evidence type="ECO:0000256" key="2">
    <source>
        <dbReference type="SAM" id="Phobius"/>
    </source>
</evidence>
<keyword evidence="2" id="KW-0812">Transmembrane</keyword>
<dbReference type="GO" id="GO:0005874">
    <property type="term" value="C:microtubule"/>
    <property type="evidence" value="ECO:0007669"/>
    <property type="project" value="InterPro"/>
</dbReference>
<dbReference type="PANTHER" id="PTHR31355:SF4">
    <property type="entry name" value="TOG DOMAIN-CONTAINING PROTEIN"/>
    <property type="match status" value="1"/>
</dbReference>
<dbReference type="GO" id="GO:0008017">
    <property type="term" value="F:microtubule binding"/>
    <property type="evidence" value="ECO:0007669"/>
    <property type="project" value="InterPro"/>
</dbReference>
<feature type="region of interest" description="Disordered" evidence="1">
    <location>
        <begin position="372"/>
        <end position="421"/>
    </location>
</feature>
<dbReference type="GO" id="GO:0005634">
    <property type="term" value="C:nucleus"/>
    <property type="evidence" value="ECO:0000318"/>
    <property type="project" value="GO_Central"/>
</dbReference>
<keyword evidence="2" id="KW-0472">Membrane</keyword>
<dbReference type="EMBL" id="LFYR01002101">
    <property type="protein sequence ID" value="KMZ57228.1"/>
    <property type="molecule type" value="Genomic_DNA"/>
</dbReference>
<evidence type="ECO:0000256" key="1">
    <source>
        <dbReference type="SAM" id="MobiDB-lite"/>
    </source>
</evidence>
<evidence type="ECO:0000313" key="4">
    <source>
        <dbReference type="EMBL" id="KMZ57228.1"/>
    </source>
</evidence>
<dbReference type="STRING" id="29655.A0A0K9NKT7"/>